<feature type="transmembrane region" description="Helical" evidence="1">
    <location>
        <begin position="73"/>
        <end position="98"/>
    </location>
</feature>
<keyword evidence="1" id="KW-0472">Membrane</keyword>
<comment type="caution">
    <text evidence="3">The sequence shown here is derived from an EMBL/GenBank/DDBJ whole genome shotgun (WGS) entry which is preliminary data.</text>
</comment>
<dbReference type="AlphaFoldDB" id="A0A2S9Y7V6"/>
<sequence length="171" mass="18027">MIRPCQAVFAGLTALTLVASGCAGLVSPGGAGLHAVDLDRPEMQQFSVASMTQLERDVRIETGDRDRPKLTPALFWTGIIVGTAGAVGSVSFGVAGFVTKNQLKTGYQDDGLTVEDRDALVNRGEAFNTAAMATAAAAVLGYALSIVTYGVDWNRCGPLVHKRRRCKELGL</sequence>
<keyword evidence="2" id="KW-0732">Signal</keyword>
<evidence type="ECO:0000256" key="1">
    <source>
        <dbReference type="SAM" id="Phobius"/>
    </source>
</evidence>
<dbReference type="OrthoDB" id="5519180at2"/>
<organism evidence="3 4">
    <name type="scientific">Enhygromyxa salina</name>
    <dbReference type="NCBI Taxonomy" id="215803"/>
    <lineage>
        <taxon>Bacteria</taxon>
        <taxon>Pseudomonadati</taxon>
        <taxon>Myxococcota</taxon>
        <taxon>Polyangia</taxon>
        <taxon>Nannocystales</taxon>
        <taxon>Nannocystaceae</taxon>
        <taxon>Enhygromyxa</taxon>
    </lineage>
</organism>
<dbReference type="EMBL" id="PVNL01000117">
    <property type="protein sequence ID" value="PRQ01194.1"/>
    <property type="molecule type" value="Genomic_DNA"/>
</dbReference>
<evidence type="ECO:0000313" key="4">
    <source>
        <dbReference type="Proteomes" id="UP000238823"/>
    </source>
</evidence>
<dbReference type="PROSITE" id="PS51257">
    <property type="entry name" value="PROKAR_LIPOPROTEIN"/>
    <property type="match status" value="1"/>
</dbReference>
<protein>
    <recommendedName>
        <fullName evidence="5">Lipoprotein</fullName>
    </recommendedName>
</protein>
<reference evidence="3 4" key="1">
    <citation type="submission" date="2018-03" db="EMBL/GenBank/DDBJ databases">
        <title>Draft Genome Sequences of the Obligatory Marine Myxobacteria Enhygromyxa salina SWB007.</title>
        <authorList>
            <person name="Poehlein A."/>
            <person name="Moghaddam J.A."/>
            <person name="Harms H."/>
            <person name="Alanjari M."/>
            <person name="Koenig G.M."/>
            <person name="Daniel R."/>
            <person name="Schaeberle T.F."/>
        </authorList>
    </citation>
    <scope>NUCLEOTIDE SEQUENCE [LARGE SCALE GENOMIC DNA]</scope>
    <source>
        <strain evidence="3 4">SWB007</strain>
    </source>
</reference>
<evidence type="ECO:0000313" key="3">
    <source>
        <dbReference type="EMBL" id="PRQ01194.1"/>
    </source>
</evidence>
<feature type="signal peptide" evidence="2">
    <location>
        <begin position="1"/>
        <end position="19"/>
    </location>
</feature>
<keyword evidence="1" id="KW-1133">Transmembrane helix</keyword>
<dbReference type="RefSeq" id="WP_106092658.1">
    <property type="nucleotide sequence ID" value="NZ_PVNL01000117.1"/>
</dbReference>
<gene>
    <name evidence="3" type="ORF">ENSA7_57990</name>
</gene>
<evidence type="ECO:0008006" key="5">
    <source>
        <dbReference type="Google" id="ProtNLM"/>
    </source>
</evidence>
<keyword evidence="1" id="KW-0812">Transmembrane</keyword>
<dbReference type="Proteomes" id="UP000238823">
    <property type="component" value="Unassembled WGS sequence"/>
</dbReference>
<proteinExistence type="predicted"/>
<evidence type="ECO:0000256" key="2">
    <source>
        <dbReference type="SAM" id="SignalP"/>
    </source>
</evidence>
<name>A0A2S9Y7V6_9BACT</name>
<accession>A0A2S9Y7V6</accession>
<feature type="chain" id="PRO_5015603383" description="Lipoprotein" evidence="2">
    <location>
        <begin position="20"/>
        <end position="171"/>
    </location>
</feature>